<dbReference type="GO" id="GO:0005525">
    <property type="term" value="F:GTP binding"/>
    <property type="evidence" value="ECO:0007669"/>
    <property type="project" value="InterPro"/>
</dbReference>
<dbReference type="EMBL" id="CAJVCH010227608">
    <property type="protein sequence ID" value="CAG7732266.1"/>
    <property type="molecule type" value="Genomic_DNA"/>
</dbReference>
<dbReference type="Pfam" id="PF00071">
    <property type="entry name" value="Ras"/>
    <property type="match status" value="1"/>
</dbReference>
<name>A0A8J2KV41_9HEXA</name>
<accession>A0A8J2KV41</accession>
<dbReference type="PROSITE" id="PS51421">
    <property type="entry name" value="RAS"/>
    <property type="match status" value="1"/>
</dbReference>
<gene>
    <name evidence="4" type="ORF">AFUS01_LOCUS20789</name>
</gene>
<proteinExistence type="inferred from homology"/>
<dbReference type="InterPro" id="IPR005225">
    <property type="entry name" value="Small_GTP-bd"/>
</dbReference>
<dbReference type="SMART" id="SM00173">
    <property type="entry name" value="RAS"/>
    <property type="match status" value="1"/>
</dbReference>
<dbReference type="PANTHER" id="PTHR47978">
    <property type="match status" value="1"/>
</dbReference>
<dbReference type="SMART" id="SM00174">
    <property type="entry name" value="RHO"/>
    <property type="match status" value="1"/>
</dbReference>
<evidence type="ECO:0000256" key="3">
    <source>
        <dbReference type="SAM" id="MobiDB-lite"/>
    </source>
</evidence>
<evidence type="ECO:0000313" key="4">
    <source>
        <dbReference type="EMBL" id="CAG7732266.1"/>
    </source>
</evidence>
<dbReference type="AlphaFoldDB" id="A0A8J2KV41"/>
<evidence type="ECO:0000256" key="2">
    <source>
        <dbReference type="ARBA" id="ARBA00022741"/>
    </source>
</evidence>
<dbReference type="PROSITE" id="PS51419">
    <property type="entry name" value="RAB"/>
    <property type="match status" value="1"/>
</dbReference>
<comment type="caution">
    <text evidence="4">The sequence shown here is derived from an EMBL/GenBank/DDBJ whole genome shotgun (WGS) entry which is preliminary data.</text>
</comment>
<dbReference type="InterPro" id="IPR001806">
    <property type="entry name" value="Small_GTPase"/>
</dbReference>
<protein>
    <submittedName>
        <fullName evidence="4">Uncharacterized protein</fullName>
    </submittedName>
</protein>
<comment type="similarity">
    <text evidence="1">Belongs to the small GTPase superfamily. Rab family.</text>
</comment>
<dbReference type="SMART" id="SM00175">
    <property type="entry name" value="RAB"/>
    <property type="match status" value="1"/>
</dbReference>
<dbReference type="GO" id="GO:0003924">
    <property type="term" value="F:GTPase activity"/>
    <property type="evidence" value="ECO:0007669"/>
    <property type="project" value="InterPro"/>
</dbReference>
<dbReference type="NCBIfam" id="TIGR00231">
    <property type="entry name" value="small_GTP"/>
    <property type="match status" value="1"/>
</dbReference>
<evidence type="ECO:0000256" key="1">
    <source>
        <dbReference type="ARBA" id="ARBA00006270"/>
    </source>
</evidence>
<reference evidence="4" key="1">
    <citation type="submission" date="2021-06" db="EMBL/GenBank/DDBJ databases">
        <authorList>
            <person name="Hodson N. C."/>
            <person name="Mongue J. A."/>
            <person name="Jaron S. K."/>
        </authorList>
    </citation>
    <scope>NUCLEOTIDE SEQUENCE</scope>
</reference>
<feature type="region of interest" description="Disordered" evidence="3">
    <location>
        <begin position="189"/>
        <end position="231"/>
    </location>
</feature>
<keyword evidence="5" id="KW-1185">Reference proteome</keyword>
<dbReference type="Proteomes" id="UP000708208">
    <property type="component" value="Unassembled WGS sequence"/>
</dbReference>
<dbReference type="OrthoDB" id="10254700at2759"/>
<keyword evidence="2" id="KW-0547">Nucleotide-binding</keyword>
<evidence type="ECO:0000313" key="5">
    <source>
        <dbReference type="Proteomes" id="UP000708208"/>
    </source>
</evidence>
<sequence length="231" mass="25350">MVEIDGKQLRVALIGASCIGKTCIIKRFAENTFHGSQYVPTPGVEFLSRRLTIKPIGTVTLIILDVAGAALTSKMIDIYFHGIDIFLLTYDMTNATSLQELRRWMEILAKNGVDKSEASIALVGSKGDLEHLRTVRLDNHSRFAQEFNIPLSFLVSAKSGESVLTCFSKCAIYHLNPEAKQRVKEHAVLQSTNASKKATTPAQNHPQAMTNPLPTRSQPAPDPNSTVCSVQ</sequence>
<organism evidence="4 5">
    <name type="scientific">Allacma fusca</name>
    <dbReference type="NCBI Taxonomy" id="39272"/>
    <lineage>
        <taxon>Eukaryota</taxon>
        <taxon>Metazoa</taxon>
        <taxon>Ecdysozoa</taxon>
        <taxon>Arthropoda</taxon>
        <taxon>Hexapoda</taxon>
        <taxon>Collembola</taxon>
        <taxon>Symphypleona</taxon>
        <taxon>Sminthuridae</taxon>
        <taxon>Allacma</taxon>
    </lineage>
</organism>